<evidence type="ECO:0000313" key="2">
    <source>
        <dbReference type="EMBL" id="CAG2233045.1"/>
    </source>
</evidence>
<dbReference type="AlphaFoldDB" id="A0A8S3TN72"/>
<reference evidence="2" key="1">
    <citation type="submission" date="2021-03" db="EMBL/GenBank/DDBJ databases">
        <authorList>
            <person name="Bekaert M."/>
        </authorList>
    </citation>
    <scope>NUCLEOTIDE SEQUENCE</scope>
</reference>
<feature type="chain" id="PRO_5035817670" description="EGF-like domain-containing protein" evidence="1">
    <location>
        <begin position="20"/>
        <end position="243"/>
    </location>
</feature>
<proteinExistence type="predicted"/>
<name>A0A8S3TN72_MYTED</name>
<gene>
    <name evidence="2" type="ORF">MEDL_45647</name>
</gene>
<dbReference type="Proteomes" id="UP000683360">
    <property type="component" value="Unassembled WGS sequence"/>
</dbReference>
<sequence length="243" mass="26707">MNYCLLIVTSYHLLQISSTLSPTSKHVCPTKLYPKDGQLRNISKDAFTVQCCSNFFEKDGHCELGGVQRQTVRFTVWILQAERAERKHVQRELTESPVCISAFLAILVNSAQLNAIAVQFRYATIYLDVCVQKDLQETNVIKNVIQDILVLTALNNAIVCNRLCDQVNGTCACPIGYLSPTCENTISVENTVITITVTVATGLPSDDDTIITEKTMKSSDNVIRSGTSRTQNAAGLASGNKLK</sequence>
<evidence type="ECO:0008006" key="4">
    <source>
        <dbReference type="Google" id="ProtNLM"/>
    </source>
</evidence>
<dbReference type="EMBL" id="CAJPWZ010002196">
    <property type="protein sequence ID" value="CAG2233045.1"/>
    <property type="molecule type" value="Genomic_DNA"/>
</dbReference>
<protein>
    <recommendedName>
        <fullName evidence="4">EGF-like domain-containing protein</fullName>
    </recommendedName>
</protein>
<organism evidence="2 3">
    <name type="scientific">Mytilus edulis</name>
    <name type="common">Blue mussel</name>
    <dbReference type="NCBI Taxonomy" id="6550"/>
    <lineage>
        <taxon>Eukaryota</taxon>
        <taxon>Metazoa</taxon>
        <taxon>Spiralia</taxon>
        <taxon>Lophotrochozoa</taxon>
        <taxon>Mollusca</taxon>
        <taxon>Bivalvia</taxon>
        <taxon>Autobranchia</taxon>
        <taxon>Pteriomorphia</taxon>
        <taxon>Mytilida</taxon>
        <taxon>Mytiloidea</taxon>
        <taxon>Mytilidae</taxon>
        <taxon>Mytilinae</taxon>
        <taxon>Mytilus</taxon>
    </lineage>
</organism>
<keyword evidence="1" id="KW-0732">Signal</keyword>
<comment type="caution">
    <text evidence="2">The sequence shown here is derived from an EMBL/GenBank/DDBJ whole genome shotgun (WGS) entry which is preliminary data.</text>
</comment>
<feature type="signal peptide" evidence="1">
    <location>
        <begin position="1"/>
        <end position="19"/>
    </location>
</feature>
<evidence type="ECO:0000256" key="1">
    <source>
        <dbReference type="SAM" id="SignalP"/>
    </source>
</evidence>
<accession>A0A8S3TN72</accession>
<evidence type="ECO:0000313" key="3">
    <source>
        <dbReference type="Proteomes" id="UP000683360"/>
    </source>
</evidence>
<keyword evidence="3" id="KW-1185">Reference proteome</keyword>